<feature type="region of interest" description="Disordered" evidence="1">
    <location>
        <begin position="47"/>
        <end position="76"/>
    </location>
</feature>
<evidence type="ECO:0008006" key="5">
    <source>
        <dbReference type="Google" id="ProtNLM"/>
    </source>
</evidence>
<accession>A0AAD7BEY1</accession>
<sequence length="86" mass="9232">MLILRAVLTVLAFALLDLTCTTTIAAPLPPLHRAELDPPPLPWPNVEDLGLMRGVPDPDPNASSSLPAPPAESDLRPRGCRLFLCL</sequence>
<gene>
    <name evidence="3" type="ORF">FB45DRAFT_930410</name>
</gene>
<evidence type="ECO:0000313" key="4">
    <source>
        <dbReference type="Proteomes" id="UP001221142"/>
    </source>
</evidence>
<evidence type="ECO:0000256" key="2">
    <source>
        <dbReference type="SAM" id="SignalP"/>
    </source>
</evidence>
<dbReference type="Proteomes" id="UP001221142">
    <property type="component" value="Unassembled WGS sequence"/>
</dbReference>
<evidence type="ECO:0000256" key="1">
    <source>
        <dbReference type="SAM" id="MobiDB-lite"/>
    </source>
</evidence>
<dbReference type="AlphaFoldDB" id="A0AAD7BEY1"/>
<keyword evidence="2" id="KW-0732">Signal</keyword>
<organism evidence="3 4">
    <name type="scientific">Roridomyces roridus</name>
    <dbReference type="NCBI Taxonomy" id="1738132"/>
    <lineage>
        <taxon>Eukaryota</taxon>
        <taxon>Fungi</taxon>
        <taxon>Dikarya</taxon>
        <taxon>Basidiomycota</taxon>
        <taxon>Agaricomycotina</taxon>
        <taxon>Agaricomycetes</taxon>
        <taxon>Agaricomycetidae</taxon>
        <taxon>Agaricales</taxon>
        <taxon>Marasmiineae</taxon>
        <taxon>Mycenaceae</taxon>
        <taxon>Roridomyces</taxon>
    </lineage>
</organism>
<feature type="signal peptide" evidence="2">
    <location>
        <begin position="1"/>
        <end position="25"/>
    </location>
</feature>
<name>A0AAD7BEY1_9AGAR</name>
<comment type="caution">
    <text evidence="3">The sequence shown here is derived from an EMBL/GenBank/DDBJ whole genome shotgun (WGS) entry which is preliminary data.</text>
</comment>
<keyword evidence="4" id="KW-1185">Reference proteome</keyword>
<evidence type="ECO:0000313" key="3">
    <source>
        <dbReference type="EMBL" id="KAJ7619307.1"/>
    </source>
</evidence>
<protein>
    <recommendedName>
        <fullName evidence="5">Secreted protein</fullName>
    </recommendedName>
</protein>
<feature type="chain" id="PRO_5042023837" description="Secreted protein" evidence="2">
    <location>
        <begin position="26"/>
        <end position="86"/>
    </location>
</feature>
<proteinExistence type="predicted"/>
<reference evidence="3" key="1">
    <citation type="submission" date="2023-03" db="EMBL/GenBank/DDBJ databases">
        <title>Massive genome expansion in bonnet fungi (Mycena s.s.) driven by repeated elements and novel gene families across ecological guilds.</title>
        <authorList>
            <consortium name="Lawrence Berkeley National Laboratory"/>
            <person name="Harder C.B."/>
            <person name="Miyauchi S."/>
            <person name="Viragh M."/>
            <person name="Kuo A."/>
            <person name="Thoen E."/>
            <person name="Andreopoulos B."/>
            <person name="Lu D."/>
            <person name="Skrede I."/>
            <person name="Drula E."/>
            <person name="Henrissat B."/>
            <person name="Morin E."/>
            <person name="Kohler A."/>
            <person name="Barry K."/>
            <person name="LaButti K."/>
            <person name="Morin E."/>
            <person name="Salamov A."/>
            <person name="Lipzen A."/>
            <person name="Mereny Z."/>
            <person name="Hegedus B."/>
            <person name="Baldrian P."/>
            <person name="Stursova M."/>
            <person name="Weitz H."/>
            <person name="Taylor A."/>
            <person name="Grigoriev I.V."/>
            <person name="Nagy L.G."/>
            <person name="Martin F."/>
            <person name="Kauserud H."/>
        </authorList>
    </citation>
    <scope>NUCLEOTIDE SEQUENCE</scope>
    <source>
        <strain evidence="3">9284</strain>
    </source>
</reference>
<dbReference type="EMBL" id="JARKIF010000018">
    <property type="protein sequence ID" value="KAJ7619307.1"/>
    <property type="molecule type" value="Genomic_DNA"/>
</dbReference>